<dbReference type="Proteomes" id="UP001268542">
    <property type="component" value="Unassembled WGS sequence"/>
</dbReference>
<dbReference type="InterPro" id="IPR036551">
    <property type="entry name" value="Flavin_trans-like"/>
</dbReference>
<organism evidence="2 3">
    <name type="scientific">Nocardioides imazamoxiresistens</name>
    <dbReference type="NCBI Taxonomy" id="3231893"/>
    <lineage>
        <taxon>Bacteria</taxon>
        <taxon>Bacillati</taxon>
        <taxon>Actinomycetota</taxon>
        <taxon>Actinomycetes</taxon>
        <taxon>Propionibacteriales</taxon>
        <taxon>Nocardioidaceae</taxon>
        <taxon>Nocardioides</taxon>
    </lineage>
</organism>
<comment type="caution">
    <text evidence="2">The sequence shown here is derived from an EMBL/GenBank/DDBJ whole genome shotgun (WGS) entry which is preliminary data.</text>
</comment>
<dbReference type="RefSeq" id="WP_315732557.1">
    <property type="nucleotide sequence ID" value="NZ_JAVYII010000003.1"/>
</dbReference>
<dbReference type="InterPro" id="IPR003382">
    <property type="entry name" value="Flavoprotein"/>
</dbReference>
<keyword evidence="3" id="KW-1185">Reference proteome</keyword>
<proteinExistence type="predicted"/>
<dbReference type="EMBL" id="JAVYII010000003">
    <property type="protein sequence ID" value="MDT9593131.1"/>
    <property type="molecule type" value="Genomic_DNA"/>
</dbReference>
<evidence type="ECO:0000259" key="1">
    <source>
        <dbReference type="Pfam" id="PF02441"/>
    </source>
</evidence>
<gene>
    <name evidence="2" type="ORF">RDV89_08630</name>
</gene>
<dbReference type="SUPFAM" id="SSF52507">
    <property type="entry name" value="Homo-oligomeric flavin-containing Cys decarboxylases, HFCD"/>
    <property type="match status" value="1"/>
</dbReference>
<evidence type="ECO:0000313" key="2">
    <source>
        <dbReference type="EMBL" id="MDT9593131.1"/>
    </source>
</evidence>
<dbReference type="PANTHER" id="PTHR14359">
    <property type="entry name" value="HOMO-OLIGOMERIC FLAVIN CONTAINING CYS DECARBOXYLASE FAMILY"/>
    <property type="match status" value="1"/>
</dbReference>
<accession>A0ABU3PV85</accession>
<evidence type="ECO:0000313" key="3">
    <source>
        <dbReference type="Proteomes" id="UP001268542"/>
    </source>
</evidence>
<dbReference type="PANTHER" id="PTHR14359:SF6">
    <property type="entry name" value="PHOSPHOPANTOTHENOYLCYSTEINE DECARBOXYLASE"/>
    <property type="match status" value="1"/>
</dbReference>
<reference evidence="2 3" key="1">
    <citation type="submission" date="2023-08" db="EMBL/GenBank/DDBJ databases">
        <title>Nocardioides seae sp. nov., a bacterium isolated from a soil.</title>
        <authorList>
            <person name="Wang X."/>
        </authorList>
    </citation>
    <scope>NUCLEOTIDE SEQUENCE [LARGE SCALE GENOMIC DNA]</scope>
    <source>
        <strain evidence="2 3">YZH12</strain>
    </source>
</reference>
<dbReference type="Gene3D" id="3.40.50.1950">
    <property type="entry name" value="Flavin prenyltransferase-like"/>
    <property type="match status" value="1"/>
</dbReference>
<feature type="domain" description="Flavoprotein" evidence="1">
    <location>
        <begin position="27"/>
        <end position="164"/>
    </location>
</feature>
<protein>
    <submittedName>
        <fullName evidence="2">Flavoprotein</fullName>
    </submittedName>
</protein>
<name>A0ABU3PV85_9ACTN</name>
<sequence length="211" mass="22213">MSGPGAPSAETFEAQLADAMHGLDGRRVALVVTGSLSAAYLPYWLTYLSGADTHPELRVLLTRTATTMVSPTAVSALLGRPVESDAWPGDEAVDHAPHVELAEWADGFLVHPCTFSYLGRIATGLADTPAQLALQTSSAPKVVCPALPPGTLDAPAYQRHEAALKERTDVVLLPPGRGRSVTTGRQDALPPAQFSLALGVLGQELRGREES</sequence>
<dbReference type="Pfam" id="PF02441">
    <property type="entry name" value="Flavoprotein"/>
    <property type="match status" value="1"/>
</dbReference>